<evidence type="ECO:0000313" key="1">
    <source>
        <dbReference type="EMBL" id="VDR27927.1"/>
    </source>
</evidence>
<reference evidence="1 2" key="1">
    <citation type="submission" date="2018-12" db="EMBL/GenBank/DDBJ databases">
        <authorList>
            <consortium name="Pathogen Informatics"/>
        </authorList>
    </citation>
    <scope>NUCLEOTIDE SEQUENCE [LARGE SCALE GENOMIC DNA]</scope>
    <source>
        <strain evidence="1 2">NCTC13098</strain>
    </source>
</reference>
<dbReference type="KEGG" id="rtg:NCTC13098_04302"/>
<evidence type="ECO:0000313" key="2">
    <source>
        <dbReference type="Proteomes" id="UP000274346"/>
    </source>
</evidence>
<dbReference type="Proteomes" id="UP000274346">
    <property type="component" value="Chromosome"/>
</dbReference>
<dbReference type="AlphaFoldDB" id="A0A3P8JXG0"/>
<dbReference type="EMBL" id="LR131271">
    <property type="protein sequence ID" value="VDR27927.1"/>
    <property type="molecule type" value="Genomic_DNA"/>
</dbReference>
<dbReference type="Gene3D" id="1.20.910.10">
    <property type="entry name" value="Heme oxygenase-like"/>
    <property type="match status" value="1"/>
</dbReference>
<proteinExistence type="predicted"/>
<sequence length="71" mass="8413">MEDFSERLLREHQQVWQAMQQHRFVVDIEQDSLPETVFNRYLVLRATLSPRRLPFLPLASARRRIFASSAG</sequence>
<organism evidence="1 2">
    <name type="scientific">Raoultella terrigena</name>
    <name type="common">Klebsiella terrigena</name>
    <dbReference type="NCBI Taxonomy" id="577"/>
    <lineage>
        <taxon>Bacteria</taxon>
        <taxon>Pseudomonadati</taxon>
        <taxon>Pseudomonadota</taxon>
        <taxon>Gammaproteobacteria</taxon>
        <taxon>Enterobacterales</taxon>
        <taxon>Enterobacteriaceae</taxon>
        <taxon>Klebsiella/Raoultella group</taxon>
        <taxon>Raoultella</taxon>
    </lineage>
</organism>
<dbReference type="SUPFAM" id="SSF48613">
    <property type="entry name" value="Heme oxygenase-like"/>
    <property type="match status" value="1"/>
</dbReference>
<dbReference type="InterPro" id="IPR016084">
    <property type="entry name" value="Haem_Oase-like_multi-hlx"/>
</dbReference>
<accession>A0A3P8JXG0</accession>
<name>A0A3P8JXG0_RAOTE</name>
<protein>
    <submittedName>
        <fullName evidence="1">Uncharacterized protein</fullName>
    </submittedName>
</protein>
<gene>
    <name evidence="1" type="ORF">NCTC13098_04302</name>
</gene>